<proteinExistence type="predicted"/>
<evidence type="ECO:0000313" key="1">
    <source>
        <dbReference type="EMBL" id="OAA67991.1"/>
    </source>
</evidence>
<name>A0A167ZWT3_9HYPO</name>
<sequence>MATHPDNTAAPDQHDAPAAAIAVPQPVPTRKFPVFDLIPCAPCLRSTLCDTDPPNQKFAVHCDYSEGPHCLKCTDKNTKCSSFAGLMYGDLAGAIPAGSGIDILERRLSHRHPGPMGKLREEYIYLLDRLCAAELAHRKAFSGKYKKTTAEHKYADAVERARGRAEVLADRTLPDSPWPAAPPRLSPGDPYFSPVAWARDSFHSVVQETIVSLGLPAQELPAWRALLSSEPFVVQESS</sequence>
<gene>
    <name evidence="1" type="ORF">SPI_00186</name>
</gene>
<evidence type="ECO:0000313" key="2">
    <source>
        <dbReference type="Proteomes" id="UP000076874"/>
    </source>
</evidence>
<organism evidence="1 2">
    <name type="scientific">Niveomyces insectorum RCEF 264</name>
    <dbReference type="NCBI Taxonomy" id="1081102"/>
    <lineage>
        <taxon>Eukaryota</taxon>
        <taxon>Fungi</taxon>
        <taxon>Dikarya</taxon>
        <taxon>Ascomycota</taxon>
        <taxon>Pezizomycotina</taxon>
        <taxon>Sordariomycetes</taxon>
        <taxon>Hypocreomycetidae</taxon>
        <taxon>Hypocreales</taxon>
        <taxon>Cordycipitaceae</taxon>
        <taxon>Niveomyces</taxon>
    </lineage>
</organism>
<accession>A0A167ZWT3</accession>
<dbReference type="AlphaFoldDB" id="A0A167ZWT3"/>
<reference evidence="1 2" key="1">
    <citation type="journal article" date="2016" name="Genome Biol. Evol.">
        <title>Divergent and convergent evolution of fungal pathogenicity.</title>
        <authorList>
            <person name="Shang Y."/>
            <person name="Xiao G."/>
            <person name="Zheng P."/>
            <person name="Cen K."/>
            <person name="Zhan S."/>
            <person name="Wang C."/>
        </authorList>
    </citation>
    <scope>NUCLEOTIDE SEQUENCE [LARGE SCALE GENOMIC DNA]</scope>
    <source>
        <strain evidence="1 2">RCEF 264</strain>
    </source>
</reference>
<dbReference type="Proteomes" id="UP000076874">
    <property type="component" value="Unassembled WGS sequence"/>
</dbReference>
<protein>
    <submittedName>
        <fullName evidence="1">Uncharacterized protein</fullName>
    </submittedName>
</protein>
<comment type="caution">
    <text evidence="1">The sequence shown here is derived from an EMBL/GenBank/DDBJ whole genome shotgun (WGS) entry which is preliminary data.</text>
</comment>
<dbReference type="EMBL" id="AZHD01000001">
    <property type="protein sequence ID" value="OAA67991.1"/>
    <property type="molecule type" value="Genomic_DNA"/>
</dbReference>
<keyword evidence="2" id="KW-1185">Reference proteome</keyword>